<accession>A0A0D0D4K4</accession>
<protein>
    <submittedName>
        <fullName evidence="1">Uncharacterized protein</fullName>
    </submittedName>
</protein>
<reference evidence="1 2" key="1">
    <citation type="submission" date="2014-04" db="EMBL/GenBank/DDBJ databases">
        <authorList>
            <consortium name="DOE Joint Genome Institute"/>
            <person name="Kuo A."/>
            <person name="Kohler A."/>
            <person name="Jargeat P."/>
            <person name="Nagy L.G."/>
            <person name="Floudas D."/>
            <person name="Copeland A."/>
            <person name="Barry K.W."/>
            <person name="Cichocki N."/>
            <person name="Veneault-Fourrey C."/>
            <person name="LaButti K."/>
            <person name="Lindquist E.A."/>
            <person name="Lipzen A."/>
            <person name="Lundell T."/>
            <person name="Morin E."/>
            <person name="Murat C."/>
            <person name="Sun H."/>
            <person name="Tunlid A."/>
            <person name="Henrissat B."/>
            <person name="Grigoriev I.V."/>
            <person name="Hibbett D.S."/>
            <person name="Martin F."/>
            <person name="Nordberg H.P."/>
            <person name="Cantor M.N."/>
            <person name="Hua S.X."/>
        </authorList>
    </citation>
    <scope>NUCLEOTIDE SEQUENCE [LARGE SCALE GENOMIC DNA]</scope>
    <source>
        <strain evidence="1 2">Ve08.2h10</strain>
    </source>
</reference>
<dbReference type="InParanoid" id="A0A0D0D4K4"/>
<proteinExistence type="predicted"/>
<dbReference type="Proteomes" id="UP000054538">
    <property type="component" value="Unassembled WGS sequence"/>
</dbReference>
<evidence type="ECO:0000313" key="2">
    <source>
        <dbReference type="Proteomes" id="UP000054538"/>
    </source>
</evidence>
<keyword evidence="2" id="KW-1185">Reference proteome</keyword>
<sequence length="102" mass="11566">MIKAVPSRIEITSRPSITSVLRDHIFRSRGLPRRVPAISDRGSNVMSAFVRRAGAVHNSELLVIRVLQTTPKQTERRRDFTKRRNIICECSLITINQIGVNS</sequence>
<evidence type="ECO:0000313" key="1">
    <source>
        <dbReference type="EMBL" id="KIK91452.1"/>
    </source>
</evidence>
<dbReference type="HOGENOM" id="CLU_2278361_0_0_1"/>
<name>A0A0D0D4K4_9AGAM</name>
<reference evidence="2" key="2">
    <citation type="submission" date="2015-01" db="EMBL/GenBank/DDBJ databases">
        <title>Evolutionary Origins and Diversification of the Mycorrhizal Mutualists.</title>
        <authorList>
            <consortium name="DOE Joint Genome Institute"/>
            <consortium name="Mycorrhizal Genomics Consortium"/>
            <person name="Kohler A."/>
            <person name="Kuo A."/>
            <person name="Nagy L.G."/>
            <person name="Floudas D."/>
            <person name="Copeland A."/>
            <person name="Barry K.W."/>
            <person name="Cichocki N."/>
            <person name="Veneault-Fourrey C."/>
            <person name="LaButti K."/>
            <person name="Lindquist E.A."/>
            <person name="Lipzen A."/>
            <person name="Lundell T."/>
            <person name="Morin E."/>
            <person name="Murat C."/>
            <person name="Riley R."/>
            <person name="Ohm R."/>
            <person name="Sun H."/>
            <person name="Tunlid A."/>
            <person name="Henrissat B."/>
            <person name="Grigoriev I.V."/>
            <person name="Hibbett D.S."/>
            <person name="Martin F."/>
        </authorList>
    </citation>
    <scope>NUCLEOTIDE SEQUENCE [LARGE SCALE GENOMIC DNA]</scope>
    <source>
        <strain evidence="2">Ve08.2h10</strain>
    </source>
</reference>
<gene>
    <name evidence="1" type="ORF">PAXRUDRAFT_830844</name>
</gene>
<organism evidence="1 2">
    <name type="scientific">Paxillus rubicundulus Ve08.2h10</name>
    <dbReference type="NCBI Taxonomy" id="930991"/>
    <lineage>
        <taxon>Eukaryota</taxon>
        <taxon>Fungi</taxon>
        <taxon>Dikarya</taxon>
        <taxon>Basidiomycota</taxon>
        <taxon>Agaricomycotina</taxon>
        <taxon>Agaricomycetes</taxon>
        <taxon>Agaricomycetidae</taxon>
        <taxon>Boletales</taxon>
        <taxon>Paxilineae</taxon>
        <taxon>Paxillaceae</taxon>
        <taxon>Paxillus</taxon>
    </lineage>
</organism>
<dbReference type="AlphaFoldDB" id="A0A0D0D4K4"/>
<dbReference type="EMBL" id="KN825386">
    <property type="protein sequence ID" value="KIK91452.1"/>
    <property type="molecule type" value="Genomic_DNA"/>
</dbReference>